<evidence type="ECO:0000256" key="5">
    <source>
        <dbReference type="ARBA" id="ARBA00023242"/>
    </source>
</evidence>
<evidence type="ECO:0000256" key="1">
    <source>
        <dbReference type="ARBA" id="ARBA00007572"/>
    </source>
</evidence>
<gene>
    <name evidence="8" type="ORF">EJ04DRAFT_437215</name>
</gene>
<dbReference type="OrthoDB" id="2160351at2759"/>
<evidence type="ECO:0000259" key="7">
    <source>
        <dbReference type="PROSITE" id="PS50160"/>
    </source>
</evidence>
<dbReference type="GO" id="GO:0003677">
    <property type="term" value="F:DNA binding"/>
    <property type="evidence" value="ECO:0007669"/>
    <property type="project" value="InterPro"/>
</dbReference>
<comment type="caution">
    <text evidence="8">The sequence shown here is derived from an EMBL/GenBank/DDBJ whole genome shotgun (WGS) entry which is preliminary data.</text>
</comment>
<keyword evidence="9" id="KW-1185">Reference proteome</keyword>
<keyword evidence="4" id="KW-0067">ATP-binding</keyword>
<dbReference type="InterPro" id="IPR012340">
    <property type="entry name" value="NA-bd_OB-fold"/>
</dbReference>
<dbReference type="PANTHER" id="PTHR45997:SF2">
    <property type="entry name" value="ATP DEPENDENT DNA LIGASE DOMAIN PROTEIN (AFU_ORTHOLOGUE AFUA_5G02430)"/>
    <property type="match status" value="1"/>
</dbReference>
<organism evidence="8 9">
    <name type="scientific">Polyplosphaeria fusca</name>
    <dbReference type="NCBI Taxonomy" id="682080"/>
    <lineage>
        <taxon>Eukaryota</taxon>
        <taxon>Fungi</taxon>
        <taxon>Dikarya</taxon>
        <taxon>Ascomycota</taxon>
        <taxon>Pezizomycotina</taxon>
        <taxon>Dothideomycetes</taxon>
        <taxon>Pleosporomycetidae</taxon>
        <taxon>Pleosporales</taxon>
        <taxon>Tetraplosphaeriaceae</taxon>
        <taxon>Polyplosphaeria</taxon>
    </lineage>
</organism>
<dbReference type="InterPro" id="IPR036599">
    <property type="entry name" value="DNA_ligase_N_sf"/>
</dbReference>
<comment type="similarity">
    <text evidence="1">Belongs to the ATP-dependent DNA ligase family.</text>
</comment>
<dbReference type="InterPro" id="IPR012310">
    <property type="entry name" value="DNA_ligase_ATP-dep_cent"/>
</dbReference>
<dbReference type="PROSITE" id="PS50160">
    <property type="entry name" value="DNA_LIGASE_A3"/>
    <property type="match status" value="1"/>
</dbReference>
<evidence type="ECO:0000313" key="9">
    <source>
        <dbReference type="Proteomes" id="UP000799444"/>
    </source>
</evidence>
<dbReference type="GO" id="GO:0006303">
    <property type="term" value="P:double-strand break repair via nonhomologous end joining"/>
    <property type="evidence" value="ECO:0007669"/>
    <property type="project" value="TreeGrafter"/>
</dbReference>
<reference evidence="8" key="1">
    <citation type="journal article" date="2020" name="Stud. Mycol.">
        <title>101 Dothideomycetes genomes: a test case for predicting lifestyles and emergence of pathogens.</title>
        <authorList>
            <person name="Haridas S."/>
            <person name="Albert R."/>
            <person name="Binder M."/>
            <person name="Bloem J."/>
            <person name="Labutti K."/>
            <person name="Salamov A."/>
            <person name="Andreopoulos B."/>
            <person name="Baker S."/>
            <person name="Barry K."/>
            <person name="Bills G."/>
            <person name="Bluhm B."/>
            <person name="Cannon C."/>
            <person name="Castanera R."/>
            <person name="Culley D."/>
            <person name="Daum C."/>
            <person name="Ezra D."/>
            <person name="Gonzalez J."/>
            <person name="Henrissat B."/>
            <person name="Kuo A."/>
            <person name="Liang C."/>
            <person name="Lipzen A."/>
            <person name="Lutzoni F."/>
            <person name="Magnuson J."/>
            <person name="Mondo S."/>
            <person name="Nolan M."/>
            <person name="Ohm R."/>
            <person name="Pangilinan J."/>
            <person name="Park H.-J."/>
            <person name="Ramirez L."/>
            <person name="Alfaro M."/>
            <person name="Sun H."/>
            <person name="Tritt A."/>
            <person name="Yoshinaga Y."/>
            <person name="Zwiers L.-H."/>
            <person name="Turgeon B."/>
            <person name="Goodwin S."/>
            <person name="Spatafora J."/>
            <person name="Crous P."/>
            <person name="Grigoriev I."/>
        </authorList>
    </citation>
    <scope>NUCLEOTIDE SEQUENCE</scope>
    <source>
        <strain evidence="8">CBS 125425</strain>
    </source>
</reference>
<dbReference type="PANTHER" id="PTHR45997">
    <property type="entry name" value="DNA LIGASE 4"/>
    <property type="match status" value="1"/>
</dbReference>
<protein>
    <recommendedName>
        <fullName evidence="7">ATP-dependent DNA ligase family profile domain-containing protein</fullName>
    </recommendedName>
</protein>
<feature type="region of interest" description="Disordered" evidence="6">
    <location>
        <begin position="694"/>
        <end position="750"/>
    </location>
</feature>
<dbReference type="GO" id="GO:0006297">
    <property type="term" value="P:nucleotide-excision repair, DNA gap filling"/>
    <property type="evidence" value="ECO:0007669"/>
    <property type="project" value="TreeGrafter"/>
</dbReference>
<dbReference type="GO" id="GO:0032807">
    <property type="term" value="C:DNA ligase IV complex"/>
    <property type="evidence" value="ECO:0007669"/>
    <property type="project" value="TreeGrafter"/>
</dbReference>
<evidence type="ECO:0000256" key="3">
    <source>
        <dbReference type="ARBA" id="ARBA00022741"/>
    </source>
</evidence>
<accession>A0A9P4UZJ6</accession>
<sequence length="788" mass="90828">MNITFHDICNLLESVETLSTCRPRLPKEREQDSVRQIVANWFSNHRQALDNTATNTGSVLSVLFPHRRKDRVYGYQAPSLSKKIGSLLDFNHGQKAFLDAWADGQHVDLGLCVGKAMRPWDGTFKIKRQFPVQDIDNLLVRLAAKCRFSDPAIRRQRNNDTHTDTLLKEIFIRLESWEAKWLVRLILRDYCTIELDEPFTLKQLHFLLPELLMFQNDFDAVSHLLRSELSAYPPQPDPALERSMRIEAGKLLKATVGIKVGRPVFHKAWSFKHCLQLVGNRAWAAEVKYDGEYCEIHIDLNSSEDIQIFSKNGKDATADRQALHDTIRRSLRIGHADCRIKLKCILLGELVLWCDKQRKILPFSKIRKHIQRSGSFIGTLQDSIPYEWEHLMIVYFDVLQLDDDPVLRKCLQDRRRILKDMVKITPGRAMRSEWTLIDFKAKDGVDDLKQSFARTIAKHQEGLVLKPLHTPYFPLANNQGQRQPGYFIKLKRDYLADLGGERDLGDFAIVGASFDPQIAARSDIKPLHWTHFHIGCVVNKLAVERTKAKPIFKMIGVICMDKCIPKPEFRYLNVHGRLREVKLVDNVTPEAFDIERSNGYGPRMTAAFKNPFVAEILGGAYEKQQNETFEMLRHPRIKKIHHDRTWEDAVSFEDLQRMAQEKWDIPDATNLDGHAKDIARLTKRYRQELGESQTIISDYDTTQETTQQTTPRSTQTTPRARTPRTTAVATLTPITPPPAKKRRSMRSPLKDAVSNRSFGAWEFEERDRVVRVWVREGWRVEVGGDEGG</sequence>
<dbReference type="Proteomes" id="UP000799444">
    <property type="component" value="Unassembled WGS sequence"/>
</dbReference>
<dbReference type="Pfam" id="PF01068">
    <property type="entry name" value="DNA_ligase_A_M"/>
    <property type="match status" value="1"/>
</dbReference>
<name>A0A9P4UZJ6_9PLEO</name>
<evidence type="ECO:0000256" key="6">
    <source>
        <dbReference type="SAM" id="MobiDB-lite"/>
    </source>
</evidence>
<evidence type="ECO:0000256" key="4">
    <source>
        <dbReference type="ARBA" id="ARBA00022840"/>
    </source>
</evidence>
<keyword evidence="2" id="KW-0436">Ligase</keyword>
<dbReference type="AlphaFoldDB" id="A0A9P4UZJ6"/>
<dbReference type="Pfam" id="PF04675">
    <property type="entry name" value="DNA_ligase_A_N"/>
    <property type="match status" value="1"/>
</dbReference>
<dbReference type="CDD" id="cd08039">
    <property type="entry name" value="Adenylation_DNA_ligase_Fungal"/>
    <property type="match status" value="1"/>
</dbReference>
<keyword evidence="3" id="KW-0547">Nucleotide-binding</keyword>
<keyword evidence="5" id="KW-0539">Nucleus</keyword>
<dbReference type="GO" id="GO:0006310">
    <property type="term" value="P:DNA recombination"/>
    <property type="evidence" value="ECO:0007669"/>
    <property type="project" value="InterPro"/>
</dbReference>
<evidence type="ECO:0000256" key="2">
    <source>
        <dbReference type="ARBA" id="ARBA00022598"/>
    </source>
</evidence>
<dbReference type="InterPro" id="IPR029710">
    <property type="entry name" value="LIG4"/>
</dbReference>
<proteinExistence type="inferred from homology"/>
<dbReference type="Gene3D" id="3.30.470.30">
    <property type="entry name" value="DNA ligase/mRNA capping enzyme"/>
    <property type="match status" value="1"/>
</dbReference>
<dbReference type="Gene3D" id="2.40.50.140">
    <property type="entry name" value="Nucleic acid-binding proteins"/>
    <property type="match status" value="1"/>
</dbReference>
<dbReference type="InterPro" id="IPR012308">
    <property type="entry name" value="DNA_ligase_ATP-dep_N"/>
</dbReference>
<feature type="domain" description="ATP-dependent DNA ligase family profile" evidence="7">
    <location>
        <begin position="393"/>
        <end position="538"/>
    </location>
</feature>
<dbReference type="GO" id="GO:0005524">
    <property type="term" value="F:ATP binding"/>
    <property type="evidence" value="ECO:0007669"/>
    <property type="project" value="UniProtKB-KW"/>
</dbReference>
<dbReference type="Gene3D" id="1.10.3260.10">
    <property type="entry name" value="DNA ligase, ATP-dependent, N-terminal domain"/>
    <property type="match status" value="1"/>
</dbReference>
<evidence type="ECO:0000313" key="8">
    <source>
        <dbReference type="EMBL" id="KAF2734307.1"/>
    </source>
</evidence>
<dbReference type="GO" id="GO:0003910">
    <property type="term" value="F:DNA ligase (ATP) activity"/>
    <property type="evidence" value="ECO:0007669"/>
    <property type="project" value="InterPro"/>
</dbReference>
<feature type="compositionally biased region" description="Low complexity" evidence="6">
    <location>
        <begin position="702"/>
        <end position="733"/>
    </location>
</feature>
<dbReference type="SUPFAM" id="SSF56091">
    <property type="entry name" value="DNA ligase/mRNA capping enzyme, catalytic domain"/>
    <property type="match status" value="1"/>
</dbReference>
<dbReference type="EMBL" id="ML996149">
    <property type="protein sequence ID" value="KAF2734307.1"/>
    <property type="molecule type" value="Genomic_DNA"/>
</dbReference>